<organism evidence="2 3">
    <name type="scientific">Acidovorax soli</name>
    <dbReference type="NCBI Taxonomy" id="592050"/>
    <lineage>
        <taxon>Bacteria</taxon>
        <taxon>Pseudomonadati</taxon>
        <taxon>Pseudomonadota</taxon>
        <taxon>Betaproteobacteria</taxon>
        <taxon>Burkholderiales</taxon>
        <taxon>Comamonadaceae</taxon>
        <taxon>Acidovorax</taxon>
    </lineage>
</organism>
<proteinExistence type="predicted"/>
<dbReference type="GeneID" id="34234517"/>
<dbReference type="PIRSF" id="PIRSF029720">
    <property type="entry name" value="UCP029720"/>
    <property type="match status" value="1"/>
</dbReference>
<sequence length="121" mass="12830">MKKLLPITALFALAACSSMAQSPVKPMDGVLVGAGNMTLYTFDRDTAGSGKSVCNGPCATNWPPLMAAPAQASGDYSVITRDDGKTQLAYKGKPLYYWSKDAKPGDKTGDGFNQVWHAARP</sequence>
<dbReference type="STRING" id="592050.SAMN05421875_101240"/>
<dbReference type="RefSeq" id="WP_092696625.1">
    <property type="nucleotide sequence ID" value="NZ_CAXIQL010000088.1"/>
</dbReference>
<feature type="chain" id="PRO_5011604374" evidence="1">
    <location>
        <begin position="21"/>
        <end position="121"/>
    </location>
</feature>
<dbReference type="Pfam" id="PF03640">
    <property type="entry name" value="Lipoprotein_15"/>
    <property type="match status" value="2"/>
</dbReference>
<protein>
    <submittedName>
        <fullName evidence="2">Predicted lipoprotein with conserved Yx(FWY)xxD motif</fullName>
    </submittedName>
</protein>
<dbReference type="InterPro" id="IPR014558">
    <property type="entry name" value="UCP029720"/>
</dbReference>
<dbReference type="AlphaFoldDB" id="A0A1H3VN40"/>
<dbReference type="GO" id="GO:0043448">
    <property type="term" value="P:alkane catabolic process"/>
    <property type="evidence" value="ECO:0007669"/>
    <property type="project" value="TreeGrafter"/>
</dbReference>
<evidence type="ECO:0000256" key="1">
    <source>
        <dbReference type="SAM" id="SignalP"/>
    </source>
</evidence>
<evidence type="ECO:0000313" key="3">
    <source>
        <dbReference type="Proteomes" id="UP000199002"/>
    </source>
</evidence>
<keyword evidence="3" id="KW-1185">Reference proteome</keyword>
<dbReference type="PANTHER" id="PTHR39335:SF1">
    <property type="entry name" value="BLL4220 PROTEIN"/>
    <property type="match status" value="1"/>
</dbReference>
<feature type="signal peptide" evidence="1">
    <location>
        <begin position="1"/>
        <end position="20"/>
    </location>
</feature>
<accession>A0A1H3VN40</accession>
<keyword evidence="1" id="KW-0732">Signal</keyword>
<gene>
    <name evidence="2" type="ORF">SAMN05421875_101240</name>
</gene>
<dbReference type="PANTHER" id="PTHR39335">
    <property type="entry name" value="BLL4220 PROTEIN"/>
    <property type="match status" value="1"/>
</dbReference>
<dbReference type="Proteomes" id="UP000199002">
    <property type="component" value="Unassembled WGS sequence"/>
</dbReference>
<dbReference type="InterPro" id="IPR005297">
    <property type="entry name" value="Lipoprotein_repeat"/>
</dbReference>
<dbReference type="EMBL" id="FNQJ01000001">
    <property type="protein sequence ID" value="SDZ75538.1"/>
    <property type="molecule type" value="Genomic_DNA"/>
</dbReference>
<reference evidence="3" key="1">
    <citation type="submission" date="2016-10" db="EMBL/GenBank/DDBJ databases">
        <authorList>
            <person name="Varghese N."/>
            <person name="Submissions S."/>
        </authorList>
    </citation>
    <scope>NUCLEOTIDE SEQUENCE [LARGE SCALE GENOMIC DNA]</scope>
    <source>
        <strain evidence="3">DSM 25157</strain>
    </source>
</reference>
<keyword evidence="2" id="KW-0449">Lipoprotein</keyword>
<dbReference type="PROSITE" id="PS51257">
    <property type="entry name" value="PROKAR_LIPOPROTEIN"/>
    <property type="match status" value="1"/>
</dbReference>
<name>A0A1H3VN40_9BURK</name>
<evidence type="ECO:0000313" key="2">
    <source>
        <dbReference type="EMBL" id="SDZ75538.1"/>
    </source>
</evidence>